<reference evidence="1 2" key="1">
    <citation type="submission" date="2020-08" db="EMBL/GenBank/DDBJ databases">
        <title>Genomic Encyclopedia of Type Strains, Phase III (KMG-III): the genomes of soil and plant-associated and newly described type strains.</title>
        <authorList>
            <person name="Whitman W."/>
        </authorList>
    </citation>
    <scope>NUCLEOTIDE SEQUENCE [LARGE SCALE GENOMIC DNA]</scope>
    <source>
        <strain evidence="1 2">CECT 3265</strain>
    </source>
</reference>
<proteinExistence type="predicted"/>
<organism evidence="1 2">
    <name type="scientific">Streptomyces netropsis</name>
    <name type="common">Streptoverticillium netropsis</name>
    <dbReference type="NCBI Taxonomy" id="55404"/>
    <lineage>
        <taxon>Bacteria</taxon>
        <taxon>Bacillati</taxon>
        <taxon>Actinomycetota</taxon>
        <taxon>Actinomycetes</taxon>
        <taxon>Kitasatosporales</taxon>
        <taxon>Streptomycetaceae</taxon>
        <taxon>Streptomyces</taxon>
    </lineage>
</organism>
<protein>
    <submittedName>
        <fullName evidence="1">Uncharacterized protein</fullName>
    </submittedName>
</protein>
<sequence length="49" mass="5361">MTSDLADLGRVDITALRSVPRSLRAGRLLEEVRRARGRACVDTPPGRAE</sequence>
<comment type="caution">
    <text evidence="1">The sequence shown here is derived from an EMBL/GenBank/DDBJ whole genome shotgun (WGS) entry which is preliminary data.</text>
</comment>
<evidence type="ECO:0000313" key="2">
    <source>
        <dbReference type="Proteomes" id="UP000556436"/>
    </source>
</evidence>
<dbReference type="EMBL" id="JACHJG010000004">
    <property type="protein sequence ID" value="MBB4886624.1"/>
    <property type="molecule type" value="Genomic_DNA"/>
</dbReference>
<dbReference type="AlphaFoldDB" id="A0A7W7PE29"/>
<keyword evidence="2" id="KW-1185">Reference proteome</keyword>
<name>A0A7W7PE29_STRNE</name>
<accession>A0A7W7PE29</accession>
<dbReference type="Proteomes" id="UP000556436">
    <property type="component" value="Unassembled WGS sequence"/>
</dbReference>
<dbReference type="RefSeq" id="WP_221494908.1">
    <property type="nucleotide sequence ID" value="NZ_BMRW01000004.1"/>
</dbReference>
<evidence type="ECO:0000313" key="1">
    <source>
        <dbReference type="EMBL" id="MBB4886624.1"/>
    </source>
</evidence>
<gene>
    <name evidence="1" type="ORF">FHS38_002657</name>
</gene>